<protein>
    <submittedName>
        <fullName evidence="2">Putative peroxidase-related enzyme</fullName>
    </submittedName>
</protein>
<keyword evidence="2" id="KW-0560">Oxidoreductase</keyword>
<dbReference type="InterPro" id="IPR029032">
    <property type="entry name" value="AhpD-like"/>
</dbReference>
<dbReference type="SUPFAM" id="SSF69118">
    <property type="entry name" value="AhpD-like"/>
    <property type="match status" value="1"/>
</dbReference>
<dbReference type="OrthoDB" id="9801997at2"/>
<dbReference type="InterPro" id="IPR003779">
    <property type="entry name" value="CMD-like"/>
</dbReference>
<dbReference type="AlphaFoldDB" id="A0A4R2KI34"/>
<reference evidence="2 3" key="1">
    <citation type="submission" date="2019-03" db="EMBL/GenBank/DDBJ databases">
        <title>Genomic Encyclopedia of Type Strains, Phase IV (KMG-IV): sequencing the most valuable type-strain genomes for metagenomic binning, comparative biology and taxonomic classification.</title>
        <authorList>
            <person name="Goeker M."/>
        </authorList>
    </citation>
    <scope>NUCLEOTIDE SEQUENCE [LARGE SCALE GENOMIC DNA]</scope>
    <source>
        <strain evidence="2 3">DSM 4868</strain>
    </source>
</reference>
<evidence type="ECO:0000313" key="3">
    <source>
        <dbReference type="Proteomes" id="UP000295142"/>
    </source>
</evidence>
<dbReference type="PANTHER" id="PTHR35446">
    <property type="entry name" value="SI:CH211-175M2.5"/>
    <property type="match status" value="1"/>
</dbReference>
<comment type="caution">
    <text evidence="2">The sequence shown here is derived from an EMBL/GenBank/DDBJ whole genome shotgun (WGS) entry which is preliminary data.</text>
</comment>
<feature type="domain" description="Carboxymuconolactone decarboxylase-like" evidence="1">
    <location>
        <begin position="41"/>
        <end position="124"/>
    </location>
</feature>
<evidence type="ECO:0000259" key="1">
    <source>
        <dbReference type="Pfam" id="PF02627"/>
    </source>
</evidence>
<accession>A0A4R2KI34</accession>
<evidence type="ECO:0000313" key="2">
    <source>
        <dbReference type="EMBL" id="TCO72132.1"/>
    </source>
</evidence>
<name>A0A4R2KI34_9RHOB</name>
<sequence>MPLVAPLGEDEMEPGLREAVQFFKGPLGVVPNSVRTMAHRPAIAQAFTALNIAVMTCEGAVTPEFKRLLGYVTSFTSGCRYCQAHTILGAERFGATEERLRDVWDFEPSPHFTEAEKAALAFARAAAEVPNGVTPAIEARLTAHWSDGDIVEIMAVIALFGFLNRWNDSMGSALEDLPVATADRLLAATGWQIGKHRAE</sequence>
<keyword evidence="3" id="KW-1185">Reference proteome</keyword>
<keyword evidence="2" id="KW-0575">Peroxidase</keyword>
<dbReference type="EMBL" id="SLWW01000005">
    <property type="protein sequence ID" value="TCO72132.1"/>
    <property type="molecule type" value="Genomic_DNA"/>
</dbReference>
<dbReference type="Pfam" id="PF02627">
    <property type="entry name" value="CMD"/>
    <property type="match status" value="1"/>
</dbReference>
<dbReference type="PANTHER" id="PTHR35446:SF2">
    <property type="entry name" value="CARBOXYMUCONOLACTONE DECARBOXYLASE-LIKE DOMAIN-CONTAINING PROTEIN"/>
    <property type="match status" value="1"/>
</dbReference>
<dbReference type="RefSeq" id="WP_132543713.1">
    <property type="nucleotide sequence ID" value="NZ_SLWW01000005.1"/>
</dbReference>
<gene>
    <name evidence="2" type="ORF">EV655_105240</name>
</gene>
<organism evidence="2 3">
    <name type="scientific">Rhodovulum euryhalinum</name>
    <dbReference type="NCBI Taxonomy" id="35805"/>
    <lineage>
        <taxon>Bacteria</taxon>
        <taxon>Pseudomonadati</taxon>
        <taxon>Pseudomonadota</taxon>
        <taxon>Alphaproteobacteria</taxon>
        <taxon>Rhodobacterales</taxon>
        <taxon>Paracoccaceae</taxon>
        <taxon>Rhodovulum</taxon>
    </lineage>
</organism>
<dbReference type="Proteomes" id="UP000295142">
    <property type="component" value="Unassembled WGS sequence"/>
</dbReference>
<dbReference type="GO" id="GO:0051920">
    <property type="term" value="F:peroxiredoxin activity"/>
    <property type="evidence" value="ECO:0007669"/>
    <property type="project" value="InterPro"/>
</dbReference>
<proteinExistence type="predicted"/>
<dbReference type="Gene3D" id="1.20.1290.10">
    <property type="entry name" value="AhpD-like"/>
    <property type="match status" value="1"/>
</dbReference>